<feature type="domain" description="Cytochrome c" evidence="8">
    <location>
        <begin position="27"/>
        <end position="127"/>
    </location>
</feature>
<dbReference type="PANTHER" id="PTHR11961">
    <property type="entry name" value="CYTOCHROME C"/>
    <property type="match status" value="1"/>
</dbReference>
<keyword evidence="4" id="KW-0249">Electron transport</keyword>
<evidence type="ECO:0000256" key="1">
    <source>
        <dbReference type="ARBA" id="ARBA00022448"/>
    </source>
</evidence>
<feature type="chain" id="PRO_5045366130" evidence="7">
    <location>
        <begin position="28"/>
        <end position="128"/>
    </location>
</feature>
<accession>A0ABT0B9D6</accession>
<evidence type="ECO:0000256" key="7">
    <source>
        <dbReference type="SAM" id="SignalP"/>
    </source>
</evidence>
<keyword evidence="2 6" id="KW-0349">Heme</keyword>
<dbReference type="InterPro" id="IPR036909">
    <property type="entry name" value="Cyt_c-like_dom_sf"/>
</dbReference>
<evidence type="ECO:0000256" key="4">
    <source>
        <dbReference type="ARBA" id="ARBA00022982"/>
    </source>
</evidence>
<evidence type="ECO:0000256" key="3">
    <source>
        <dbReference type="ARBA" id="ARBA00022723"/>
    </source>
</evidence>
<name>A0ABT0B9D6_9SPHN</name>
<dbReference type="Proteomes" id="UP001162881">
    <property type="component" value="Unassembled WGS sequence"/>
</dbReference>
<comment type="caution">
    <text evidence="9">The sequence shown here is derived from an EMBL/GenBank/DDBJ whole genome shotgun (WGS) entry which is preliminary data.</text>
</comment>
<evidence type="ECO:0000313" key="9">
    <source>
        <dbReference type="EMBL" id="MCJ2181409.1"/>
    </source>
</evidence>
<keyword evidence="10" id="KW-1185">Reference proteome</keyword>
<keyword evidence="3 6" id="KW-0479">Metal-binding</keyword>
<evidence type="ECO:0000256" key="2">
    <source>
        <dbReference type="ARBA" id="ARBA00022617"/>
    </source>
</evidence>
<dbReference type="RefSeq" id="WP_244016526.1">
    <property type="nucleotide sequence ID" value="NZ_JALHLF010000003.1"/>
</dbReference>
<evidence type="ECO:0000256" key="6">
    <source>
        <dbReference type="PROSITE-ProRule" id="PRU00433"/>
    </source>
</evidence>
<gene>
    <name evidence="9" type="ORF">MTR62_01615</name>
</gene>
<reference evidence="9" key="1">
    <citation type="submission" date="2022-03" db="EMBL/GenBank/DDBJ databases">
        <title>Identification of a novel bacterium isolated from mangrove sediments.</title>
        <authorList>
            <person name="Pan X."/>
        </authorList>
    </citation>
    <scope>NUCLEOTIDE SEQUENCE</scope>
    <source>
        <strain evidence="9">B1949</strain>
    </source>
</reference>
<dbReference type="SUPFAM" id="SSF46626">
    <property type="entry name" value="Cytochrome c"/>
    <property type="match status" value="1"/>
</dbReference>
<dbReference type="Pfam" id="PF00034">
    <property type="entry name" value="Cytochrom_C"/>
    <property type="match status" value="1"/>
</dbReference>
<dbReference type="Gene3D" id="1.10.760.10">
    <property type="entry name" value="Cytochrome c-like domain"/>
    <property type="match status" value="1"/>
</dbReference>
<dbReference type="InterPro" id="IPR002327">
    <property type="entry name" value="Cyt_c_1A/1B"/>
</dbReference>
<proteinExistence type="predicted"/>
<dbReference type="PRINTS" id="PR00604">
    <property type="entry name" value="CYTCHRMECIAB"/>
</dbReference>
<feature type="signal peptide" evidence="7">
    <location>
        <begin position="1"/>
        <end position="27"/>
    </location>
</feature>
<keyword evidence="5 6" id="KW-0408">Iron</keyword>
<protein>
    <submittedName>
        <fullName evidence="9">Cytochrome c family protein</fullName>
    </submittedName>
</protein>
<sequence>MRKMHAISSLSFAAAMTVALMPSVASADAARGKTLFTRCMACHTVEKGGANRIGPNLSGVVGRKSGTEKGFKYSAAMSKAKLTWTEANLDKWLTKPAALVPGTSMAFAGLPKAEDRQSLIDYLKNPGK</sequence>
<evidence type="ECO:0000313" key="10">
    <source>
        <dbReference type="Proteomes" id="UP001162881"/>
    </source>
</evidence>
<dbReference type="EMBL" id="JALHLF010000003">
    <property type="protein sequence ID" value="MCJ2181409.1"/>
    <property type="molecule type" value="Genomic_DNA"/>
</dbReference>
<evidence type="ECO:0000256" key="5">
    <source>
        <dbReference type="ARBA" id="ARBA00023004"/>
    </source>
</evidence>
<evidence type="ECO:0000259" key="8">
    <source>
        <dbReference type="PROSITE" id="PS51007"/>
    </source>
</evidence>
<keyword evidence="7" id="KW-0732">Signal</keyword>
<dbReference type="InterPro" id="IPR009056">
    <property type="entry name" value="Cyt_c-like_dom"/>
</dbReference>
<keyword evidence="1" id="KW-0813">Transport</keyword>
<organism evidence="9 10">
    <name type="scientific">Novosphingobium organovorum</name>
    <dbReference type="NCBI Taxonomy" id="2930092"/>
    <lineage>
        <taxon>Bacteria</taxon>
        <taxon>Pseudomonadati</taxon>
        <taxon>Pseudomonadota</taxon>
        <taxon>Alphaproteobacteria</taxon>
        <taxon>Sphingomonadales</taxon>
        <taxon>Sphingomonadaceae</taxon>
        <taxon>Novosphingobium</taxon>
    </lineage>
</organism>
<dbReference type="PROSITE" id="PS51007">
    <property type="entry name" value="CYTC"/>
    <property type="match status" value="1"/>
</dbReference>